<evidence type="ECO:0000256" key="4">
    <source>
        <dbReference type="ARBA" id="ARBA00022695"/>
    </source>
</evidence>
<dbReference type="GO" id="GO:0046872">
    <property type="term" value="F:metal ion binding"/>
    <property type="evidence" value="ECO:0007669"/>
    <property type="project" value="UniProtKB-KW"/>
</dbReference>
<keyword evidence="4" id="KW-0548">Nucleotidyltransferase</keyword>
<evidence type="ECO:0000256" key="2">
    <source>
        <dbReference type="ARBA" id="ARBA00009747"/>
    </source>
</evidence>
<accession>A0A1E3NQH7</accession>
<protein>
    <recommendedName>
        <fullName evidence="9">Selenoprotein O</fullName>
    </recommendedName>
</protein>
<dbReference type="Pfam" id="PF02696">
    <property type="entry name" value="SelO"/>
    <property type="match status" value="1"/>
</dbReference>
<dbReference type="PANTHER" id="PTHR32057:SF14">
    <property type="entry name" value="PROTEIN ADENYLYLTRANSFERASE SELO, MITOCHONDRIAL"/>
    <property type="match status" value="1"/>
</dbReference>
<dbReference type="GO" id="GO:0005739">
    <property type="term" value="C:mitochondrion"/>
    <property type="evidence" value="ECO:0007669"/>
    <property type="project" value="EnsemblFungi"/>
</dbReference>
<keyword evidence="7" id="KW-0067">ATP-binding</keyword>
<organism evidence="10 11">
    <name type="scientific">Pichia membranifaciens NRRL Y-2026</name>
    <dbReference type="NCBI Taxonomy" id="763406"/>
    <lineage>
        <taxon>Eukaryota</taxon>
        <taxon>Fungi</taxon>
        <taxon>Dikarya</taxon>
        <taxon>Ascomycota</taxon>
        <taxon>Saccharomycotina</taxon>
        <taxon>Pichiomycetes</taxon>
        <taxon>Pichiales</taxon>
        <taxon>Pichiaceae</taxon>
        <taxon>Pichia</taxon>
    </lineage>
</organism>
<evidence type="ECO:0000313" key="10">
    <source>
        <dbReference type="EMBL" id="ODQ47793.1"/>
    </source>
</evidence>
<dbReference type="InterPro" id="IPR003846">
    <property type="entry name" value="SelO"/>
</dbReference>
<dbReference type="GO" id="GO:0070733">
    <property type="term" value="F:AMPylase activity"/>
    <property type="evidence" value="ECO:0007669"/>
    <property type="project" value="EnsemblFungi"/>
</dbReference>
<dbReference type="PANTHER" id="PTHR32057">
    <property type="entry name" value="PROTEIN ADENYLYLTRANSFERASE SELO, MITOCHONDRIAL"/>
    <property type="match status" value="1"/>
</dbReference>
<dbReference type="GO" id="GO:0005524">
    <property type="term" value="F:ATP binding"/>
    <property type="evidence" value="ECO:0007669"/>
    <property type="project" value="UniProtKB-KW"/>
</dbReference>
<dbReference type="GeneID" id="30180705"/>
<comment type="similarity">
    <text evidence="2">Belongs to the SELO family.</text>
</comment>
<keyword evidence="5" id="KW-0479">Metal-binding</keyword>
<evidence type="ECO:0000313" key="11">
    <source>
        <dbReference type="Proteomes" id="UP000094455"/>
    </source>
</evidence>
<keyword evidence="6" id="KW-0547">Nucleotide-binding</keyword>
<comment type="cofactor">
    <cofactor evidence="1">
        <name>Mg(2+)</name>
        <dbReference type="ChEBI" id="CHEBI:18420"/>
    </cofactor>
</comment>
<dbReference type="STRING" id="763406.A0A1E3NQH7"/>
<evidence type="ECO:0000256" key="8">
    <source>
        <dbReference type="ARBA" id="ARBA00022842"/>
    </source>
</evidence>
<dbReference type="OrthoDB" id="10254721at2759"/>
<sequence>MARSYHTLESLAKTSPYTALMRPDEDVPTPDKVSIAASKTPRQLKSGFFTYTYPTERKAYEFLSSSTRAMLDLGLDPNAEPKSQFFRDIVSGKTTYVSEKDGVHPFAMAYAGFQFGNFAGQLGDGRVVNLFTVKNPETGKSYELQLKGAGKTPFSRFADGNAVLRSSIREYVISESLNAIGIPSTRALAITALPENRAQRSGAEICAVVCRMSPTWLRIGHFDYCRMKGDRKGLLELCDYINGEVLDGKKYTKELEDFIAGDEKLKQLELTDYDKLFLDIVIRNAKSVAYWHTYGFLNGVLNTDNTSVLGLAIDFGPFAIMDKFDPNYTSNSEDHTLRYSFKNTPSAIWFNMVKLAESLAEILGATPELLKDENFQKNGFPDEKSIAAATARVNSLVQAAGDVYEKVFIEDYLRLVCGRLGITPKESDNSEILGLLFETLQVTKLEYNKFFTILQSLPLRDDDFDAGLAALAFLPESLQAPEQKEERDKVLKELRVFLTIFRARVEEEFLTDEVRLERARGSNPLFVPKNWVLDDVISYTTEKLRAKAGEAEAGAYLNKIMKMANNPYDRSRWGEELKDVEERWMSDVDDSKMMLSCSCSS</sequence>
<evidence type="ECO:0000256" key="6">
    <source>
        <dbReference type="ARBA" id="ARBA00022741"/>
    </source>
</evidence>
<reference evidence="10 11" key="1">
    <citation type="journal article" date="2016" name="Proc. Natl. Acad. Sci. U.S.A.">
        <title>Comparative genomics of biotechnologically important yeasts.</title>
        <authorList>
            <person name="Riley R."/>
            <person name="Haridas S."/>
            <person name="Wolfe K.H."/>
            <person name="Lopes M.R."/>
            <person name="Hittinger C.T."/>
            <person name="Goeker M."/>
            <person name="Salamov A.A."/>
            <person name="Wisecaver J.H."/>
            <person name="Long T.M."/>
            <person name="Calvey C.H."/>
            <person name="Aerts A.L."/>
            <person name="Barry K.W."/>
            <person name="Choi C."/>
            <person name="Clum A."/>
            <person name="Coughlan A.Y."/>
            <person name="Deshpande S."/>
            <person name="Douglass A.P."/>
            <person name="Hanson S.J."/>
            <person name="Klenk H.-P."/>
            <person name="LaButti K.M."/>
            <person name="Lapidus A."/>
            <person name="Lindquist E.A."/>
            <person name="Lipzen A.M."/>
            <person name="Meier-Kolthoff J.P."/>
            <person name="Ohm R.A."/>
            <person name="Otillar R.P."/>
            <person name="Pangilinan J.L."/>
            <person name="Peng Y."/>
            <person name="Rokas A."/>
            <person name="Rosa C.A."/>
            <person name="Scheuner C."/>
            <person name="Sibirny A.A."/>
            <person name="Slot J.C."/>
            <person name="Stielow J.B."/>
            <person name="Sun H."/>
            <person name="Kurtzman C.P."/>
            <person name="Blackwell M."/>
            <person name="Grigoriev I.V."/>
            <person name="Jeffries T.W."/>
        </authorList>
    </citation>
    <scope>NUCLEOTIDE SEQUENCE [LARGE SCALE GENOMIC DNA]</scope>
    <source>
        <strain evidence="10 11">NRRL Y-2026</strain>
    </source>
</reference>
<keyword evidence="8" id="KW-0460">Magnesium</keyword>
<evidence type="ECO:0000256" key="5">
    <source>
        <dbReference type="ARBA" id="ARBA00022723"/>
    </source>
</evidence>
<name>A0A1E3NQH7_9ASCO</name>
<gene>
    <name evidence="10" type="ORF">PICMEDRAFT_71825</name>
</gene>
<dbReference type="GO" id="GO:0045454">
    <property type="term" value="P:cell redox homeostasis"/>
    <property type="evidence" value="ECO:0007669"/>
    <property type="project" value="EnsemblFungi"/>
</dbReference>
<evidence type="ECO:0000256" key="3">
    <source>
        <dbReference type="ARBA" id="ARBA00022679"/>
    </source>
</evidence>
<keyword evidence="11" id="KW-1185">Reference proteome</keyword>
<keyword evidence="3" id="KW-0808">Transferase</keyword>
<dbReference type="RefSeq" id="XP_019018906.1">
    <property type="nucleotide sequence ID" value="XM_019164018.1"/>
</dbReference>
<evidence type="ECO:0000256" key="1">
    <source>
        <dbReference type="ARBA" id="ARBA00001946"/>
    </source>
</evidence>
<evidence type="ECO:0000256" key="7">
    <source>
        <dbReference type="ARBA" id="ARBA00022840"/>
    </source>
</evidence>
<dbReference type="Proteomes" id="UP000094455">
    <property type="component" value="Unassembled WGS sequence"/>
</dbReference>
<dbReference type="AlphaFoldDB" id="A0A1E3NQH7"/>
<proteinExistence type="inferred from homology"/>
<evidence type="ECO:0000256" key="9">
    <source>
        <dbReference type="ARBA" id="ARBA00031547"/>
    </source>
</evidence>
<dbReference type="EMBL" id="KV454002">
    <property type="protein sequence ID" value="ODQ47793.1"/>
    <property type="molecule type" value="Genomic_DNA"/>
</dbReference>